<dbReference type="RefSeq" id="WP_111396415.1">
    <property type="nucleotide sequence ID" value="NZ_QKYU01000001.1"/>
</dbReference>
<dbReference type="GO" id="GO:0003700">
    <property type="term" value="F:DNA-binding transcription factor activity"/>
    <property type="evidence" value="ECO:0007669"/>
    <property type="project" value="InterPro"/>
</dbReference>
<proteinExistence type="predicted"/>
<dbReference type="SMART" id="SM00347">
    <property type="entry name" value="HTH_MARR"/>
    <property type="match status" value="1"/>
</dbReference>
<evidence type="ECO:0000259" key="1">
    <source>
        <dbReference type="PROSITE" id="PS50995"/>
    </source>
</evidence>
<dbReference type="PANTHER" id="PTHR33164:SF105">
    <property type="entry name" value="TRANSCRIPTIONAL REPRESSOR PROTEIN-RELATED"/>
    <property type="match status" value="1"/>
</dbReference>
<dbReference type="EMBL" id="QKYU01000001">
    <property type="protein sequence ID" value="PZW51150.1"/>
    <property type="molecule type" value="Genomic_DNA"/>
</dbReference>
<name>A0A2W7KRE4_9PROT</name>
<sequence length="132" mass="14107">MSSPCFCVLLRTAARRVAATYDAALAPVGVNIAQFALLRAVARTEPVALTELGRRLELDRSTIGRNSRVLERMGLVALGRGTDQREAMVSLTEAGREVITAGLPLWDAVQHRIAAELGEGKAAALREILGSL</sequence>
<dbReference type="InterPro" id="IPR039422">
    <property type="entry name" value="MarR/SlyA-like"/>
</dbReference>
<evidence type="ECO:0000313" key="2">
    <source>
        <dbReference type="EMBL" id="PZW51150.1"/>
    </source>
</evidence>
<dbReference type="InterPro" id="IPR036388">
    <property type="entry name" value="WH-like_DNA-bd_sf"/>
</dbReference>
<dbReference type="Pfam" id="PF12802">
    <property type="entry name" value="MarR_2"/>
    <property type="match status" value="1"/>
</dbReference>
<dbReference type="SUPFAM" id="SSF46785">
    <property type="entry name" value="Winged helix' DNA-binding domain"/>
    <property type="match status" value="1"/>
</dbReference>
<gene>
    <name evidence="2" type="ORF">C8P66_101371</name>
</gene>
<keyword evidence="3" id="KW-1185">Reference proteome</keyword>
<dbReference type="OrthoDB" id="7359569at2"/>
<dbReference type="PANTHER" id="PTHR33164">
    <property type="entry name" value="TRANSCRIPTIONAL REGULATOR, MARR FAMILY"/>
    <property type="match status" value="1"/>
</dbReference>
<dbReference type="InterPro" id="IPR000835">
    <property type="entry name" value="HTH_MarR-typ"/>
</dbReference>
<dbReference type="AlphaFoldDB" id="A0A2W7KRE4"/>
<protein>
    <submittedName>
        <fullName evidence="2">MarR family transcriptional regulator</fullName>
    </submittedName>
</protein>
<dbReference type="PROSITE" id="PS50995">
    <property type="entry name" value="HTH_MARR_2"/>
    <property type="match status" value="1"/>
</dbReference>
<evidence type="ECO:0000313" key="3">
    <source>
        <dbReference type="Proteomes" id="UP000249688"/>
    </source>
</evidence>
<reference evidence="2 3" key="1">
    <citation type="submission" date="2018-06" db="EMBL/GenBank/DDBJ databases">
        <title>Genomic Encyclopedia of Archaeal and Bacterial Type Strains, Phase II (KMG-II): from individual species to whole genera.</title>
        <authorList>
            <person name="Goeker M."/>
        </authorList>
    </citation>
    <scope>NUCLEOTIDE SEQUENCE [LARGE SCALE GENOMIC DNA]</scope>
    <source>
        <strain evidence="2 3">DSM 24525</strain>
    </source>
</reference>
<feature type="domain" description="HTH marR-type" evidence="1">
    <location>
        <begin position="3"/>
        <end position="132"/>
    </location>
</feature>
<dbReference type="GO" id="GO:0006950">
    <property type="term" value="P:response to stress"/>
    <property type="evidence" value="ECO:0007669"/>
    <property type="project" value="TreeGrafter"/>
</dbReference>
<accession>A0A2W7KRE4</accession>
<dbReference type="Proteomes" id="UP000249688">
    <property type="component" value="Unassembled WGS sequence"/>
</dbReference>
<organism evidence="2 3">
    <name type="scientific">Humitalea rosea</name>
    <dbReference type="NCBI Taxonomy" id="990373"/>
    <lineage>
        <taxon>Bacteria</taxon>
        <taxon>Pseudomonadati</taxon>
        <taxon>Pseudomonadota</taxon>
        <taxon>Alphaproteobacteria</taxon>
        <taxon>Acetobacterales</taxon>
        <taxon>Roseomonadaceae</taxon>
        <taxon>Humitalea</taxon>
    </lineage>
</organism>
<dbReference type="Gene3D" id="1.10.10.10">
    <property type="entry name" value="Winged helix-like DNA-binding domain superfamily/Winged helix DNA-binding domain"/>
    <property type="match status" value="1"/>
</dbReference>
<comment type="caution">
    <text evidence="2">The sequence shown here is derived from an EMBL/GenBank/DDBJ whole genome shotgun (WGS) entry which is preliminary data.</text>
</comment>
<dbReference type="InterPro" id="IPR036390">
    <property type="entry name" value="WH_DNA-bd_sf"/>
</dbReference>